<reference evidence="1" key="1">
    <citation type="submission" date="2021-01" db="EMBL/GenBank/DDBJ databases">
        <title>Phytophthora aleatoria, a newly-described species from Pinus radiata is distinct from Phytophthora cactorum isolates based on comparative genomics.</title>
        <authorList>
            <person name="Mcdougal R."/>
            <person name="Panda P."/>
            <person name="Williams N."/>
            <person name="Studholme D.J."/>
        </authorList>
    </citation>
    <scope>NUCLEOTIDE SEQUENCE</scope>
    <source>
        <strain evidence="1">NZFS 4037</strain>
    </source>
</reference>
<evidence type="ECO:0000313" key="1">
    <source>
        <dbReference type="EMBL" id="KAG6961249.1"/>
    </source>
</evidence>
<keyword evidence="2" id="KW-1185">Reference proteome</keyword>
<proteinExistence type="predicted"/>
<accession>A0A8J5J681</accession>
<dbReference type="AlphaFoldDB" id="A0A8J5J681"/>
<comment type="caution">
    <text evidence="1">The sequence shown here is derived from an EMBL/GenBank/DDBJ whole genome shotgun (WGS) entry which is preliminary data.</text>
</comment>
<dbReference type="Proteomes" id="UP000709295">
    <property type="component" value="Unassembled WGS sequence"/>
</dbReference>
<name>A0A8J5J681_9STRA</name>
<evidence type="ECO:0000313" key="2">
    <source>
        <dbReference type="Proteomes" id="UP000709295"/>
    </source>
</evidence>
<feature type="non-terminal residue" evidence="1">
    <location>
        <position position="1"/>
    </location>
</feature>
<protein>
    <submittedName>
        <fullName evidence="1">Uncharacterized protein</fullName>
    </submittedName>
</protein>
<sequence>VDVIGATSTAQPNTIGSPASGYWSDFSLSALHVGVELPKTLLDALVYALPPCDGR</sequence>
<dbReference type="EMBL" id="JAENGY010000517">
    <property type="protein sequence ID" value="KAG6961249.1"/>
    <property type="molecule type" value="Genomic_DNA"/>
</dbReference>
<organism evidence="1 2">
    <name type="scientific">Phytophthora aleatoria</name>
    <dbReference type="NCBI Taxonomy" id="2496075"/>
    <lineage>
        <taxon>Eukaryota</taxon>
        <taxon>Sar</taxon>
        <taxon>Stramenopiles</taxon>
        <taxon>Oomycota</taxon>
        <taxon>Peronosporomycetes</taxon>
        <taxon>Peronosporales</taxon>
        <taxon>Peronosporaceae</taxon>
        <taxon>Phytophthora</taxon>
    </lineage>
</organism>
<gene>
    <name evidence="1" type="ORF">JG688_00009195</name>
</gene>